<reference evidence="2 3" key="1">
    <citation type="submission" date="2016-11" db="EMBL/GenBank/DDBJ databases">
        <title>Networking in microbes: conjugative elements and plasmids in the genus Alteromonas.</title>
        <authorList>
            <person name="Lopez-Perez M."/>
            <person name="Ramon-Marco N."/>
            <person name="Rodriguez-Valera F."/>
        </authorList>
    </citation>
    <scope>NUCLEOTIDE SEQUENCE [LARGE SCALE GENOMIC DNA]</scope>
    <source>
        <strain evidence="2 3">CP48</strain>
        <plasmid evidence="3">pamcp48-600</plasmid>
    </source>
</reference>
<accession>A0AAC9JFJ8</accession>
<geneLocation type="plasmid" evidence="3">
    <name>pamcp48-600</name>
</geneLocation>
<sequence>MKIKLLLLCMGASLSLVANATVQSNEPTYDCTAEETKLYVEQVTHNIFAPSSISGPDEFAKAYTEQAEERAANGDEDAQSCSTIFSDGGLKAGWQDIVKAVREFDLGYDFSGINAAALKTLLEKAKEKAKEEFTNALEALGQDICAMLTTEALEEMLLDAINEQYGLNARNLRMADFADEITDEVMSNADEDVKMLLSEEKLKRELSREGRSEIRQIRKDLWNKI</sequence>
<evidence type="ECO:0000313" key="3">
    <source>
        <dbReference type="Proteomes" id="UP000182101"/>
    </source>
</evidence>
<feature type="chain" id="PRO_5042038457" evidence="1">
    <location>
        <begin position="21"/>
        <end position="225"/>
    </location>
</feature>
<proteinExistence type="predicted"/>
<protein>
    <submittedName>
        <fullName evidence="2">Uncharacterized protein</fullName>
    </submittedName>
</protein>
<feature type="signal peptide" evidence="1">
    <location>
        <begin position="1"/>
        <end position="20"/>
    </location>
</feature>
<dbReference type="Proteomes" id="UP000182101">
    <property type="component" value="Plasmid pAMCP48-600"/>
</dbReference>
<keyword evidence="1" id="KW-0732">Signal</keyword>
<gene>
    <name evidence="2" type="ORF">BM524_21500</name>
</gene>
<evidence type="ECO:0000256" key="1">
    <source>
        <dbReference type="SAM" id="SignalP"/>
    </source>
</evidence>
<dbReference type="AlphaFoldDB" id="A0AAC9JFJ8"/>
<name>A0AAC9JFJ8_9ALTE</name>
<keyword evidence="2" id="KW-0614">Plasmid</keyword>
<organism evidence="2 3">
    <name type="scientific">Alteromonas mediterranea</name>
    <dbReference type="NCBI Taxonomy" id="314275"/>
    <lineage>
        <taxon>Bacteria</taxon>
        <taxon>Pseudomonadati</taxon>
        <taxon>Pseudomonadota</taxon>
        <taxon>Gammaproteobacteria</taxon>
        <taxon>Alteromonadales</taxon>
        <taxon>Alteromonadaceae</taxon>
        <taxon>Alteromonas/Salinimonas group</taxon>
        <taxon>Alteromonas</taxon>
    </lineage>
</organism>
<evidence type="ECO:0000313" key="2">
    <source>
        <dbReference type="EMBL" id="APD92481.1"/>
    </source>
</evidence>
<dbReference type="EMBL" id="CP018025">
    <property type="protein sequence ID" value="APD92481.1"/>
    <property type="molecule type" value="Genomic_DNA"/>
</dbReference>
<dbReference type="RefSeq" id="WP_071961106.1">
    <property type="nucleotide sequence ID" value="NZ_CP018025.1"/>
</dbReference>